<comment type="caution">
    <text evidence="2">The sequence shown here is derived from an EMBL/GenBank/DDBJ whole genome shotgun (WGS) entry which is preliminary data.</text>
</comment>
<evidence type="ECO:0000313" key="3">
    <source>
        <dbReference type="Proteomes" id="UP001586593"/>
    </source>
</evidence>
<gene>
    <name evidence="2" type="ORF">VTK73DRAFT_4570</name>
</gene>
<dbReference type="EMBL" id="JAZHXJ010002589">
    <property type="protein sequence ID" value="KAL1837750.1"/>
    <property type="molecule type" value="Genomic_DNA"/>
</dbReference>
<proteinExistence type="predicted"/>
<reference evidence="2 3" key="1">
    <citation type="journal article" date="2024" name="Commun. Biol.">
        <title>Comparative genomic analysis of thermophilic fungi reveals convergent evolutionary adaptations and gene losses.</title>
        <authorList>
            <person name="Steindorff A.S."/>
            <person name="Aguilar-Pontes M.V."/>
            <person name="Robinson A.J."/>
            <person name="Andreopoulos B."/>
            <person name="LaButti K."/>
            <person name="Kuo A."/>
            <person name="Mondo S."/>
            <person name="Riley R."/>
            <person name="Otillar R."/>
            <person name="Haridas S."/>
            <person name="Lipzen A."/>
            <person name="Grimwood J."/>
            <person name="Schmutz J."/>
            <person name="Clum A."/>
            <person name="Reid I.D."/>
            <person name="Moisan M.C."/>
            <person name="Butler G."/>
            <person name="Nguyen T.T.M."/>
            <person name="Dewar K."/>
            <person name="Conant G."/>
            <person name="Drula E."/>
            <person name="Henrissat B."/>
            <person name="Hansel C."/>
            <person name="Singer S."/>
            <person name="Hutchinson M.I."/>
            <person name="de Vries R.P."/>
            <person name="Natvig D.O."/>
            <person name="Powell A.J."/>
            <person name="Tsang A."/>
            <person name="Grigoriev I.V."/>
        </authorList>
    </citation>
    <scope>NUCLEOTIDE SEQUENCE [LARGE SCALE GENOMIC DNA]</scope>
    <source>
        <strain evidence="2 3">ATCC 24622</strain>
    </source>
</reference>
<sequence>MDKMLELEAEYRDQTASGPEGERRRWVQVYGFSYNESLTACVAELEQLERFTKLIVGEQGFDDYWEESDSAAD</sequence>
<feature type="compositionally biased region" description="Basic and acidic residues" evidence="1">
    <location>
        <begin position="1"/>
        <end position="13"/>
    </location>
</feature>
<dbReference type="Proteomes" id="UP001586593">
    <property type="component" value="Unassembled WGS sequence"/>
</dbReference>
<protein>
    <submittedName>
        <fullName evidence="2">Uncharacterized protein</fullName>
    </submittedName>
</protein>
<accession>A0ABR3V7I2</accession>
<evidence type="ECO:0000313" key="2">
    <source>
        <dbReference type="EMBL" id="KAL1837750.1"/>
    </source>
</evidence>
<organism evidence="2 3">
    <name type="scientific">Phialemonium thermophilum</name>
    <dbReference type="NCBI Taxonomy" id="223376"/>
    <lineage>
        <taxon>Eukaryota</taxon>
        <taxon>Fungi</taxon>
        <taxon>Dikarya</taxon>
        <taxon>Ascomycota</taxon>
        <taxon>Pezizomycotina</taxon>
        <taxon>Sordariomycetes</taxon>
        <taxon>Sordariomycetidae</taxon>
        <taxon>Cephalothecales</taxon>
        <taxon>Cephalothecaceae</taxon>
        <taxon>Phialemonium</taxon>
    </lineage>
</organism>
<name>A0ABR3V7I2_9PEZI</name>
<feature type="region of interest" description="Disordered" evidence="1">
    <location>
        <begin position="1"/>
        <end position="21"/>
    </location>
</feature>
<evidence type="ECO:0000256" key="1">
    <source>
        <dbReference type="SAM" id="MobiDB-lite"/>
    </source>
</evidence>
<keyword evidence="3" id="KW-1185">Reference proteome</keyword>